<feature type="compositionally biased region" description="Acidic residues" evidence="2">
    <location>
        <begin position="228"/>
        <end position="254"/>
    </location>
</feature>
<feature type="region of interest" description="Disordered" evidence="2">
    <location>
        <begin position="169"/>
        <end position="336"/>
    </location>
</feature>
<dbReference type="Gene3D" id="1.10.287.1490">
    <property type="match status" value="1"/>
</dbReference>
<dbReference type="SUPFAM" id="SSF57997">
    <property type="entry name" value="Tropomyosin"/>
    <property type="match status" value="1"/>
</dbReference>
<dbReference type="RefSeq" id="WP_058580384.1">
    <property type="nucleotide sequence ID" value="NZ_LOPU01000013.1"/>
</dbReference>
<gene>
    <name evidence="3" type="ORF">AUR64_05145</name>
</gene>
<accession>A0A0W1RD99</accession>
<keyword evidence="4" id="KW-1185">Reference proteome</keyword>
<feature type="compositionally biased region" description="Acidic residues" evidence="2">
    <location>
        <begin position="294"/>
        <end position="303"/>
    </location>
</feature>
<name>A0A0W1RD99_9EURY</name>
<dbReference type="OrthoDB" id="242713at2157"/>
<comment type="caution">
    <text evidence="3">The sequence shown here is derived from an EMBL/GenBank/DDBJ whole genome shotgun (WGS) entry which is preliminary data.</text>
</comment>
<feature type="coiled-coil region" evidence="1">
    <location>
        <begin position="464"/>
        <end position="519"/>
    </location>
</feature>
<keyword evidence="1" id="KW-0175">Coiled coil</keyword>
<evidence type="ECO:0000256" key="1">
    <source>
        <dbReference type="SAM" id="Coils"/>
    </source>
</evidence>
<evidence type="ECO:0000313" key="4">
    <source>
        <dbReference type="Proteomes" id="UP000054387"/>
    </source>
</evidence>
<evidence type="ECO:0000256" key="2">
    <source>
        <dbReference type="SAM" id="MobiDB-lite"/>
    </source>
</evidence>
<protein>
    <submittedName>
        <fullName evidence="3">Uncharacterized protein</fullName>
    </submittedName>
</protein>
<dbReference type="Proteomes" id="UP000054387">
    <property type="component" value="Unassembled WGS sequence"/>
</dbReference>
<dbReference type="AlphaFoldDB" id="A0A0W1RD99"/>
<proteinExistence type="predicted"/>
<organism evidence="3 4">
    <name type="scientific">Haloprofundus marisrubri</name>
    <dbReference type="NCBI Taxonomy" id="1514971"/>
    <lineage>
        <taxon>Archaea</taxon>
        <taxon>Methanobacteriati</taxon>
        <taxon>Methanobacteriota</taxon>
        <taxon>Stenosarchaea group</taxon>
        <taxon>Halobacteria</taxon>
        <taxon>Halobacteriales</taxon>
        <taxon>Haloferacaceae</taxon>
        <taxon>Haloprofundus</taxon>
    </lineage>
</organism>
<dbReference type="EMBL" id="LOPU01000013">
    <property type="protein sequence ID" value="KTG11099.1"/>
    <property type="molecule type" value="Genomic_DNA"/>
</dbReference>
<sequence length="528" mass="56985">MSQESDHGETVTASAGGVTVEKTFAADEFPVPAVKFVIQSERDDVVDVRLSDDIPESFSMDRVGFHPDYESANWTAYEDQFVEYERTLDPSEEVLTVYGVRIEEDEDSSAFLTDPMLETIVPGDGGDSVESVVGDDSSRAVRNALADEATELPGLDADDPLAVDAVPVEPAESDAEETDVPDPLELDDPLADDPLDEDTSEDVSEVSDPETSDEDDTDVPEPLALEDPLSESEEAAGEDDDLDSSAEDNPEETETPAPRSLSANLTAAVVPRSSDAEPFGTQFDDVSDSHVPDDGESEPEAQAEPEPKAESEPESEVPPADSVAPAPTPQTGIASALAAEIRAGEVADEDLDLLREELDFGLPRSVDVRIRRLQSQMDDLEAYSDALETFLDENGTADELVTELRSELDSLSTTTDDLEDDIASLRDEAADLNETTKTVDSRVDEVSSRLDGVDDRVEDVAAGVDSLDDEMGDVRSDLADLDERIVTVEELSADERAELEAELDAIEEELEALDAFRDRLSSVFGGEQ</sequence>
<dbReference type="STRING" id="1514971.AUR64_05145"/>
<evidence type="ECO:0000313" key="3">
    <source>
        <dbReference type="EMBL" id="KTG11099.1"/>
    </source>
</evidence>
<reference evidence="3 4" key="1">
    <citation type="submission" date="2015-12" db="EMBL/GenBank/DDBJ databases">
        <title>Haloprofundus marisrubri gen. nov., sp. nov., an extremely halophilic archaeon isolated from the Discovery deep brine-seawater interface in the Red Sea.</title>
        <authorList>
            <person name="Zhang G."/>
            <person name="Stingl U."/>
            <person name="Rashid M."/>
        </authorList>
    </citation>
    <scope>NUCLEOTIDE SEQUENCE [LARGE SCALE GENOMIC DNA]</scope>
    <source>
        <strain evidence="3 4">SB9</strain>
    </source>
</reference>
<feature type="compositionally biased region" description="Acidic residues" evidence="2">
    <location>
        <begin position="171"/>
        <end position="219"/>
    </location>
</feature>
<feature type="coiled-coil region" evidence="1">
    <location>
        <begin position="401"/>
        <end position="435"/>
    </location>
</feature>